<comment type="caution">
    <text evidence="3">The sequence shown here is derived from an EMBL/GenBank/DDBJ whole genome shotgun (WGS) entry which is preliminary data.</text>
</comment>
<dbReference type="Gene3D" id="3.40.50.720">
    <property type="entry name" value="NAD(P)-binding Rossmann-like Domain"/>
    <property type="match status" value="1"/>
</dbReference>
<dbReference type="InterPro" id="IPR036291">
    <property type="entry name" value="NAD(P)-bd_dom_sf"/>
</dbReference>
<reference evidence="3" key="1">
    <citation type="submission" date="2022-10" db="EMBL/GenBank/DDBJ databases">
        <title>Culturing micro-colonial fungi from biological soil crusts in the Mojave desert and describing Neophaeococcomyces mojavensis, and introducing the new genera and species Taxawa tesnikishii.</title>
        <authorList>
            <person name="Kurbessoian T."/>
            <person name="Stajich J.E."/>
        </authorList>
    </citation>
    <scope>NUCLEOTIDE SEQUENCE</scope>
    <source>
        <strain evidence="3">TK_1</strain>
    </source>
</reference>
<dbReference type="Pfam" id="PF00549">
    <property type="entry name" value="Ligase_CoA"/>
    <property type="match status" value="2"/>
</dbReference>
<dbReference type="InterPro" id="IPR003781">
    <property type="entry name" value="CoA-bd"/>
</dbReference>
<dbReference type="SMART" id="SM00881">
    <property type="entry name" value="CoA_binding"/>
    <property type="match status" value="1"/>
</dbReference>
<organism evidence="3 4">
    <name type="scientific">Coniosporium apollinis</name>
    <dbReference type="NCBI Taxonomy" id="61459"/>
    <lineage>
        <taxon>Eukaryota</taxon>
        <taxon>Fungi</taxon>
        <taxon>Dikarya</taxon>
        <taxon>Ascomycota</taxon>
        <taxon>Pezizomycotina</taxon>
        <taxon>Dothideomycetes</taxon>
        <taxon>Dothideomycetes incertae sedis</taxon>
        <taxon>Coniosporium</taxon>
    </lineage>
</organism>
<dbReference type="Gene3D" id="3.40.50.261">
    <property type="entry name" value="Succinyl-CoA synthetase domains"/>
    <property type="match status" value="2"/>
</dbReference>
<protein>
    <recommendedName>
        <fullName evidence="2">CoA-binding domain-containing protein</fullName>
    </recommendedName>
</protein>
<feature type="compositionally biased region" description="Polar residues" evidence="1">
    <location>
        <begin position="327"/>
        <end position="341"/>
    </location>
</feature>
<dbReference type="InterPro" id="IPR016102">
    <property type="entry name" value="Succinyl-CoA_synth-like"/>
</dbReference>
<proteinExistence type="predicted"/>
<feature type="domain" description="CoA-binding" evidence="2">
    <location>
        <begin position="11"/>
        <end position="106"/>
    </location>
</feature>
<evidence type="ECO:0000313" key="4">
    <source>
        <dbReference type="Proteomes" id="UP001172684"/>
    </source>
</evidence>
<evidence type="ECO:0000313" key="3">
    <source>
        <dbReference type="EMBL" id="KAJ9669463.1"/>
    </source>
</evidence>
<name>A0ABQ9P571_9PEZI</name>
<dbReference type="PRINTS" id="PR01798">
    <property type="entry name" value="SCOASYNTHASE"/>
</dbReference>
<dbReference type="SUPFAM" id="SSF52210">
    <property type="entry name" value="Succinyl-CoA synthetase domains"/>
    <property type="match status" value="2"/>
</dbReference>
<feature type="region of interest" description="Disordered" evidence="1">
    <location>
        <begin position="310"/>
        <end position="343"/>
    </location>
</feature>
<dbReference type="EMBL" id="JAPDRL010000002">
    <property type="protein sequence ID" value="KAJ9669463.1"/>
    <property type="molecule type" value="Genomic_DNA"/>
</dbReference>
<sequence>MFPEHTIQNLKIGKHTRVIFQGFTGKQATQNAKQSIEWGTKIVGGVRPGKSGEHLGLPVLPTVGAAMEQLKPDATGIYVAAHQAAGAIEEAIEAEIPLIVAVAEHVPLHDILRIHSMLNTQSKSRLVGANAPGIISAIGRCRIGFQPLPTFSPGHVGVVAKSGTLSYETVASLTRAGLGQSLCIGVGGDVIAGTNFVDALKVFEHDEDTEGIILVGEVGGRAEEEAAEWIRDYRKRTSQPKPIAAVVGGRCARPGAVMGHAGAWAAPGEASAQTKHRILEDAGVTMVDHPEKFGGVMKELLAKSGRNVQKIEESAANQRRSYHTQQRRPSTNSLYRSTTPLPNLGIQRRGLSFSASQAADMLSEHGINTSPSAEPSPDSHLLSLTVDRTARSPCILASPTTNPDQTYHRAKKFPFDYRQGPSQSIMQEALAHLQLDAAPPLAKASAVKLMQTLWTLYREKEALTLTVHLAIDASSDTLHVTNPSFHFDDAAFRSNGRQADLHALRDLSREDPAEVEAERDGIVYVKLPTASPSSASETDYAAYNIGTLVNGAGLAMNTVDALLSQQGGLSANFLDTGGKATSETVKRSFELILRDSRVKVVFVNIFGGLTLCDMIAEGVLKAFRELEIKVPVVVRLRGTNEEVGQRIIADSGLPLYAYDGFEEAAKKVVELAREAEKRGR</sequence>
<dbReference type="SUPFAM" id="SSF51735">
    <property type="entry name" value="NAD(P)-binding Rossmann-fold domains"/>
    <property type="match status" value="1"/>
</dbReference>
<dbReference type="InterPro" id="IPR005811">
    <property type="entry name" value="SUCC_ACL_C"/>
</dbReference>
<dbReference type="Pfam" id="PF02629">
    <property type="entry name" value="CoA_binding"/>
    <property type="match status" value="1"/>
</dbReference>
<dbReference type="PANTHER" id="PTHR11117:SF6">
    <property type="entry name" value="SYNTHETASE SUBUNIT ALPHA, PUTATIVE (AFU_ORTHOLOGUE AFUA_1G10830)-RELATED"/>
    <property type="match status" value="1"/>
</dbReference>
<accession>A0ABQ9P571</accession>
<gene>
    <name evidence="3" type="ORF">H2201_000330</name>
</gene>
<dbReference type="Proteomes" id="UP001172684">
    <property type="component" value="Unassembled WGS sequence"/>
</dbReference>
<dbReference type="PANTHER" id="PTHR11117">
    <property type="entry name" value="SUCCINYL-COA LIGASE SUBUNIT ALPHA"/>
    <property type="match status" value="1"/>
</dbReference>
<evidence type="ECO:0000259" key="2">
    <source>
        <dbReference type="SMART" id="SM00881"/>
    </source>
</evidence>
<dbReference type="Gene3D" id="3.30.470.20">
    <property type="entry name" value="ATP-grasp fold, B domain"/>
    <property type="match status" value="1"/>
</dbReference>
<evidence type="ECO:0000256" key="1">
    <source>
        <dbReference type="SAM" id="MobiDB-lite"/>
    </source>
</evidence>
<keyword evidence="4" id="KW-1185">Reference proteome</keyword>